<dbReference type="Pfam" id="PF02729">
    <property type="entry name" value="OTCace_N"/>
    <property type="match status" value="1"/>
</dbReference>
<evidence type="ECO:0000256" key="6">
    <source>
        <dbReference type="ARBA" id="ARBA00048859"/>
    </source>
</evidence>
<reference evidence="10 11" key="1">
    <citation type="submission" date="2015-01" db="EMBL/GenBank/DDBJ databases">
        <title>Draft genome of the acidophilic iron oxidizer Acidithrix ferrooxidans strain Py-F3.</title>
        <authorList>
            <person name="Poehlein A."/>
            <person name="Eisen S."/>
            <person name="Schloemann M."/>
            <person name="Johnson B.D."/>
            <person name="Daniel R."/>
            <person name="Muehling M."/>
        </authorList>
    </citation>
    <scope>NUCLEOTIDE SEQUENCE [LARGE SCALE GENOMIC DNA]</scope>
    <source>
        <strain evidence="10 11">Py-F3</strain>
    </source>
</reference>
<feature type="binding site" evidence="7">
    <location>
        <position position="219"/>
    </location>
    <ligand>
        <name>L-aspartate</name>
        <dbReference type="ChEBI" id="CHEBI:29991"/>
    </ligand>
</feature>
<dbReference type="GO" id="GO:0005829">
    <property type="term" value="C:cytosol"/>
    <property type="evidence" value="ECO:0007669"/>
    <property type="project" value="TreeGrafter"/>
</dbReference>
<proteinExistence type="inferred from homology"/>
<feature type="binding site" evidence="7">
    <location>
        <position position="132"/>
    </location>
    <ligand>
        <name>carbamoyl phosphate</name>
        <dbReference type="ChEBI" id="CHEBI:58228"/>
    </ligand>
</feature>
<evidence type="ECO:0000256" key="7">
    <source>
        <dbReference type="HAMAP-Rule" id="MF_00001"/>
    </source>
</evidence>
<dbReference type="GO" id="GO:0006520">
    <property type="term" value="P:amino acid metabolic process"/>
    <property type="evidence" value="ECO:0007669"/>
    <property type="project" value="InterPro"/>
</dbReference>
<keyword evidence="4 7" id="KW-0665">Pyrimidine biosynthesis</keyword>
<feature type="domain" description="Aspartate/ornithine carbamoyltransferase carbamoyl-P binding" evidence="9">
    <location>
        <begin position="7"/>
        <end position="140"/>
    </location>
</feature>
<dbReference type="STRING" id="1280514.AXFE_23700"/>
<keyword evidence="3 7" id="KW-0808">Transferase</keyword>
<evidence type="ECO:0000256" key="1">
    <source>
        <dbReference type="ARBA" id="ARBA00004852"/>
    </source>
</evidence>
<dbReference type="InterPro" id="IPR002082">
    <property type="entry name" value="Asp_carbamoyltransf"/>
</dbReference>
<feature type="binding site" evidence="7">
    <location>
        <position position="260"/>
    </location>
    <ligand>
        <name>carbamoyl phosphate</name>
        <dbReference type="ChEBI" id="CHEBI:58228"/>
    </ligand>
</feature>
<dbReference type="SUPFAM" id="SSF53671">
    <property type="entry name" value="Aspartate/ornithine carbamoyltransferase"/>
    <property type="match status" value="1"/>
</dbReference>
<evidence type="ECO:0000313" key="11">
    <source>
        <dbReference type="Proteomes" id="UP000032360"/>
    </source>
</evidence>
<dbReference type="GO" id="GO:0016597">
    <property type="term" value="F:amino acid binding"/>
    <property type="evidence" value="ECO:0007669"/>
    <property type="project" value="InterPro"/>
</dbReference>
<comment type="caution">
    <text evidence="10">The sequence shown here is derived from an EMBL/GenBank/DDBJ whole genome shotgun (WGS) entry which is preliminary data.</text>
</comment>
<dbReference type="UniPathway" id="UPA00070">
    <property type="reaction ID" value="UER00116"/>
</dbReference>
<comment type="pathway">
    <text evidence="1 7">Pyrimidine metabolism; UMP biosynthesis via de novo pathway; (S)-dihydroorotate from bicarbonate: step 2/3.</text>
</comment>
<dbReference type="PRINTS" id="PR00101">
    <property type="entry name" value="ATCASE"/>
</dbReference>
<protein>
    <recommendedName>
        <fullName evidence="7">Aspartate carbamoyltransferase</fullName>
        <ecNumber evidence="7">2.1.3.2</ecNumber>
    </recommendedName>
    <alternativeName>
        <fullName evidence="7">Aspartate transcarbamylase</fullName>
        <shortName evidence="7">ATCase</shortName>
    </alternativeName>
</protein>
<sequence length="309" mass="33652">MLSEGLHTIQQLGEADLRSIIDRSLDLRGGASPRVYRSKTLALMFFESSTRTRVSFEMAAKKLGASVVVFDSKNSSLAKGETLKDTISTISSYCPDAIVIRSSFGGASILAQRWSNSAVINAGDGAHQHPTQALLDLVTLVSHFGSIDALAGKKIAIVGDISHSRVARSLVSLLSKVGSKVVLVGPRDLVPWQFEGESVEITDSFDSVVPKVDIFYMLRVQRERIRGDSVIHDQEYASKFSLTKERFSKGSNGAMIMHPGPVFPGMEVDSDLAESQRSLIREQTRNSIFTRMAVLEAVFEANSNTKGEA</sequence>
<dbReference type="PRINTS" id="PR00100">
    <property type="entry name" value="AOTCASE"/>
</dbReference>
<keyword evidence="11" id="KW-1185">Reference proteome</keyword>
<feature type="binding site" evidence="7">
    <location>
        <position position="52"/>
    </location>
    <ligand>
        <name>carbamoyl phosphate</name>
        <dbReference type="ChEBI" id="CHEBI:58228"/>
    </ligand>
</feature>
<dbReference type="NCBIfam" id="NF002032">
    <property type="entry name" value="PRK00856.1"/>
    <property type="match status" value="1"/>
</dbReference>
<dbReference type="RefSeq" id="WP_052605988.1">
    <property type="nucleotide sequence ID" value="NZ_JXYS01000074.1"/>
</dbReference>
<name>A0A0D8HI81_9ACTN</name>
<dbReference type="InterPro" id="IPR006132">
    <property type="entry name" value="Asp/Orn_carbamoyltranf_P-bd"/>
</dbReference>
<feature type="binding site" evidence="7">
    <location>
        <position position="165"/>
    </location>
    <ligand>
        <name>L-aspartate</name>
        <dbReference type="ChEBI" id="CHEBI:29991"/>
    </ligand>
</feature>
<evidence type="ECO:0000256" key="3">
    <source>
        <dbReference type="ARBA" id="ARBA00022679"/>
    </source>
</evidence>
<dbReference type="EC" id="2.1.3.2" evidence="7"/>
<dbReference type="GO" id="GO:0044205">
    <property type="term" value="P:'de novo' UMP biosynthetic process"/>
    <property type="evidence" value="ECO:0007669"/>
    <property type="project" value="UniProtKB-UniRule"/>
</dbReference>
<dbReference type="Pfam" id="PF00185">
    <property type="entry name" value="OTCace"/>
    <property type="match status" value="1"/>
</dbReference>
<feature type="binding site" evidence="7">
    <location>
        <position position="261"/>
    </location>
    <ligand>
        <name>carbamoyl phosphate</name>
        <dbReference type="ChEBI" id="CHEBI:58228"/>
    </ligand>
</feature>
<evidence type="ECO:0000256" key="2">
    <source>
        <dbReference type="ARBA" id="ARBA00008896"/>
    </source>
</evidence>
<feature type="domain" description="Aspartate/ornithine carbamoyltransferase Asp/Orn-binding" evidence="8">
    <location>
        <begin position="152"/>
        <end position="297"/>
    </location>
</feature>
<dbReference type="EMBL" id="JXYS01000074">
    <property type="protein sequence ID" value="KJF16791.1"/>
    <property type="molecule type" value="Genomic_DNA"/>
</dbReference>
<feature type="binding site" evidence="7">
    <location>
        <position position="79"/>
    </location>
    <ligand>
        <name>L-aspartate</name>
        <dbReference type="ChEBI" id="CHEBI:29991"/>
    </ligand>
</feature>
<accession>A0A0D8HI81</accession>
<dbReference type="PROSITE" id="PS00097">
    <property type="entry name" value="CARBAMOYLTRANSFERASE"/>
    <property type="match status" value="1"/>
</dbReference>
<evidence type="ECO:0000259" key="9">
    <source>
        <dbReference type="Pfam" id="PF02729"/>
    </source>
</evidence>
<evidence type="ECO:0000256" key="5">
    <source>
        <dbReference type="ARBA" id="ARBA00043884"/>
    </source>
</evidence>
<dbReference type="AlphaFoldDB" id="A0A0D8HI81"/>
<evidence type="ECO:0000256" key="4">
    <source>
        <dbReference type="ARBA" id="ARBA00022975"/>
    </source>
</evidence>
<dbReference type="HAMAP" id="MF_00001">
    <property type="entry name" value="Asp_carb_tr"/>
    <property type="match status" value="1"/>
</dbReference>
<dbReference type="Proteomes" id="UP000032360">
    <property type="component" value="Unassembled WGS sequence"/>
</dbReference>
<dbReference type="OrthoDB" id="9774690at2"/>
<dbReference type="InterPro" id="IPR006131">
    <property type="entry name" value="Asp_carbamoyltransf_Asp/Orn-bd"/>
</dbReference>
<comment type="similarity">
    <text evidence="2 7">Belongs to the aspartate/ornithine carbamoyltransferase superfamily. ATCase family.</text>
</comment>
<dbReference type="GO" id="GO:0006207">
    <property type="term" value="P:'de novo' pyrimidine nucleobase biosynthetic process"/>
    <property type="evidence" value="ECO:0007669"/>
    <property type="project" value="InterPro"/>
</dbReference>
<dbReference type="PATRIC" id="fig|1280514.3.peg.3132"/>
<dbReference type="GO" id="GO:0004070">
    <property type="term" value="F:aspartate carbamoyltransferase activity"/>
    <property type="evidence" value="ECO:0007669"/>
    <property type="project" value="UniProtKB-UniRule"/>
</dbReference>
<dbReference type="NCBIfam" id="TIGR00670">
    <property type="entry name" value="asp_carb_tr"/>
    <property type="match status" value="1"/>
</dbReference>
<comment type="subunit">
    <text evidence="7">Heterododecamer (2C3:3R2) of six catalytic PyrB chains organized as two trimers (C3), and six regulatory PyrI chains organized as three dimers (R2).</text>
</comment>
<gene>
    <name evidence="7 10" type="primary">pyrB</name>
    <name evidence="10" type="ORF">AXFE_23700</name>
</gene>
<comment type="function">
    <text evidence="5 7">Catalyzes the condensation of carbamoyl phosphate and aspartate to form carbamoyl aspartate and inorganic phosphate, the committed step in the de novo pyrimidine nucleotide biosynthesis pathway.</text>
</comment>
<evidence type="ECO:0000259" key="8">
    <source>
        <dbReference type="Pfam" id="PF00185"/>
    </source>
</evidence>
<dbReference type="Gene3D" id="3.40.50.1370">
    <property type="entry name" value="Aspartate/ornithine carbamoyltransferase"/>
    <property type="match status" value="2"/>
</dbReference>
<dbReference type="PANTHER" id="PTHR45753">
    <property type="entry name" value="ORNITHINE CARBAMOYLTRANSFERASE, MITOCHONDRIAL"/>
    <property type="match status" value="1"/>
</dbReference>
<feature type="binding site" evidence="7">
    <location>
        <position position="101"/>
    </location>
    <ligand>
        <name>carbamoyl phosphate</name>
        <dbReference type="ChEBI" id="CHEBI:58228"/>
    </ligand>
</feature>
<comment type="catalytic activity">
    <reaction evidence="6 7">
        <text>carbamoyl phosphate + L-aspartate = N-carbamoyl-L-aspartate + phosphate + H(+)</text>
        <dbReference type="Rhea" id="RHEA:20013"/>
        <dbReference type="ChEBI" id="CHEBI:15378"/>
        <dbReference type="ChEBI" id="CHEBI:29991"/>
        <dbReference type="ChEBI" id="CHEBI:32814"/>
        <dbReference type="ChEBI" id="CHEBI:43474"/>
        <dbReference type="ChEBI" id="CHEBI:58228"/>
        <dbReference type="EC" id="2.1.3.2"/>
    </reaction>
</comment>
<dbReference type="PANTHER" id="PTHR45753:SF6">
    <property type="entry name" value="ASPARTATE CARBAMOYLTRANSFERASE"/>
    <property type="match status" value="1"/>
</dbReference>
<organism evidence="10 11">
    <name type="scientific">Acidithrix ferrooxidans</name>
    <dbReference type="NCBI Taxonomy" id="1280514"/>
    <lineage>
        <taxon>Bacteria</taxon>
        <taxon>Bacillati</taxon>
        <taxon>Actinomycetota</taxon>
        <taxon>Acidimicrobiia</taxon>
        <taxon>Acidimicrobiales</taxon>
        <taxon>Acidimicrobiaceae</taxon>
        <taxon>Acidithrix</taxon>
    </lineage>
</organism>
<dbReference type="InterPro" id="IPR036901">
    <property type="entry name" value="Asp/Orn_carbamoylTrfase_sf"/>
</dbReference>
<evidence type="ECO:0000313" key="10">
    <source>
        <dbReference type="EMBL" id="KJF16791.1"/>
    </source>
</evidence>
<dbReference type="InterPro" id="IPR006130">
    <property type="entry name" value="Asp/Orn_carbamoylTrfase"/>
</dbReference>
<feature type="binding site" evidence="7">
    <location>
        <position position="129"/>
    </location>
    <ligand>
        <name>carbamoyl phosphate</name>
        <dbReference type="ChEBI" id="CHEBI:58228"/>
    </ligand>
</feature>
<feature type="binding site" evidence="7">
    <location>
        <position position="51"/>
    </location>
    <ligand>
        <name>carbamoyl phosphate</name>
        <dbReference type="ChEBI" id="CHEBI:58228"/>
    </ligand>
</feature>